<comment type="caution">
    <text evidence="2">The sequence shown here is derived from an EMBL/GenBank/DDBJ whole genome shotgun (WGS) entry which is preliminary data.</text>
</comment>
<feature type="region of interest" description="Disordered" evidence="1">
    <location>
        <begin position="19"/>
        <end position="106"/>
    </location>
</feature>
<evidence type="ECO:0000313" key="2">
    <source>
        <dbReference type="EMBL" id="KAI5965509.1"/>
    </source>
</evidence>
<dbReference type="RefSeq" id="XP_051610773.1">
    <property type="nucleotide sequence ID" value="XM_051755278.1"/>
</dbReference>
<feature type="compositionally biased region" description="Basic and acidic residues" evidence="1">
    <location>
        <begin position="47"/>
        <end position="61"/>
    </location>
</feature>
<dbReference type="Proteomes" id="UP001204833">
    <property type="component" value="Unassembled WGS sequence"/>
</dbReference>
<dbReference type="GeneID" id="76148834"/>
<reference evidence="2 3" key="1">
    <citation type="journal article" date="2022" name="DNA Res.">
        <title>Genome analysis of five recently described species of the CUG-Ser clade uncovers Candida theae as a new hybrid lineage with pathogenic potential in the Candida parapsilosis species complex.</title>
        <authorList>
            <person name="Mixao V."/>
            <person name="Del Olmo V."/>
            <person name="Hegedusova E."/>
            <person name="Saus E."/>
            <person name="Pryszcz L."/>
            <person name="Cillingova A."/>
            <person name="Nosek J."/>
            <person name="Gabaldon T."/>
        </authorList>
    </citation>
    <scope>NUCLEOTIDE SEQUENCE [LARGE SCALE GENOMIC DNA]</scope>
    <source>
        <strain evidence="2 3">CBS 12239</strain>
    </source>
</reference>
<keyword evidence="3" id="KW-1185">Reference proteome</keyword>
<dbReference type="AlphaFoldDB" id="A0AAD5G0K6"/>
<evidence type="ECO:0000256" key="1">
    <source>
        <dbReference type="SAM" id="MobiDB-lite"/>
    </source>
</evidence>
<proteinExistence type="predicted"/>
<protein>
    <submittedName>
        <fullName evidence="2">Uncharacterized protein</fullName>
    </submittedName>
</protein>
<gene>
    <name evidence="2" type="ORF">KGF57_000775</name>
</gene>
<name>A0AAD5G0K6_9ASCO</name>
<evidence type="ECO:0000313" key="3">
    <source>
        <dbReference type="Proteomes" id="UP001204833"/>
    </source>
</evidence>
<feature type="compositionally biased region" description="Pro residues" evidence="1">
    <location>
        <begin position="87"/>
        <end position="97"/>
    </location>
</feature>
<organism evidence="2 3">
    <name type="scientific">Candida theae</name>
    <dbReference type="NCBI Taxonomy" id="1198502"/>
    <lineage>
        <taxon>Eukaryota</taxon>
        <taxon>Fungi</taxon>
        <taxon>Dikarya</taxon>
        <taxon>Ascomycota</taxon>
        <taxon>Saccharomycotina</taxon>
        <taxon>Pichiomycetes</taxon>
        <taxon>Debaryomycetaceae</taxon>
        <taxon>Candida/Lodderomyces clade</taxon>
        <taxon>Candida</taxon>
    </lineage>
</organism>
<sequence>MTKPKRTVASARKSVFTSGLGQIPTIGPGEIPELSPPEKAGLKTKNIARERWKKKKDDRAIKTMSRLSRHERQMRSRVLKSVNPSVNSPPVPEPSTPEPSTTVPSPFVSESEEIKDFMIGNYHISLQVGLPMTEATAFGNLIRTNLEIPDLAREASRDVNTMVTRFNANSDHRVFNLFVHSGHLSFTLRELGESLSKVDDKIEFKKQLIEGILFFVEHMSSLSDKLNSEGIRETFRDLEDQYLTTGHGLSKRALVRAQKLALLLPDTIQGTIKNIMMFRTPKVRLAADDGSAICIVSLNGTPTKKKVSSHSHLYPALTLFFLSASFSHRGLLIEN</sequence>
<accession>A0AAD5G0K6</accession>
<dbReference type="EMBL" id="JAIHNG010000044">
    <property type="protein sequence ID" value="KAI5965509.1"/>
    <property type="molecule type" value="Genomic_DNA"/>
</dbReference>